<feature type="transmembrane region" description="Helical" evidence="9">
    <location>
        <begin position="287"/>
        <end position="309"/>
    </location>
</feature>
<keyword evidence="2" id="KW-0813">Transport</keyword>
<feature type="transmembrane region" description="Helical" evidence="9">
    <location>
        <begin position="86"/>
        <end position="108"/>
    </location>
</feature>
<keyword evidence="6 9" id="KW-1133">Transmembrane helix</keyword>
<keyword evidence="5" id="KW-0029">Amino-acid transport</keyword>
<evidence type="ECO:0000256" key="7">
    <source>
        <dbReference type="ARBA" id="ARBA00023136"/>
    </source>
</evidence>
<accession>A0A1I5WRC8</accession>
<sequence>MRVRWAHAARRTRATRKDRRMAVSTLALAQTLLNGLFMGCLFGSIALGITMKWGHLGVPDFFHLSLTLLGAYLTYTLLTELLWSPFLTLVVTVPAFFLVGVVVQYFLHVIKAEAFTSLLLTFALFIAAEGVVSMIWSPDLRSMRSWLSEGLTESIQVGSLSVSPIDLVAAVFAVVMVGASALALHRTRWGRAVQAMRQDGSIAETLGVRILPITLVISGLAAASAAATGMVVALKMPLSPGLPLNWVGTVVVATLLGGLGRPLGALLAAILLMMIQNAWSLWFPPEWSPAVTFGLLFAFLALQPLARLFRERLSSGATRESLA</sequence>
<evidence type="ECO:0000313" key="11">
    <source>
        <dbReference type="Proteomes" id="UP000183413"/>
    </source>
</evidence>
<dbReference type="InterPro" id="IPR052157">
    <property type="entry name" value="BCAA_transport_permease"/>
</dbReference>
<dbReference type="AlphaFoldDB" id="A0A1I5WRC8"/>
<dbReference type="eggNOG" id="COG0559">
    <property type="taxonomic scope" value="Bacteria"/>
</dbReference>
<dbReference type="Pfam" id="PF02653">
    <property type="entry name" value="BPD_transp_2"/>
    <property type="match status" value="1"/>
</dbReference>
<dbReference type="GO" id="GO:0022857">
    <property type="term" value="F:transmembrane transporter activity"/>
    <property type="evidence" value="ECO:0007669"/>
    <property type="project" value="InterPro"/>
</dbReference>
<dbReference type="Proteomes" id="UP000183413">
    <property type="component" value="Unassembled WGS sequence"/>
</dbReference>
<evidence type="ECO:0000256" key="4">
    <source>
        <dbReference type="ARBA" id="ARBA00022692"/>
    </source>
</evidence>
<evidence type="ECO:0000256" key="8">
    <source>
        <dbReference type="ARBA" id="ARBA00037998"/>
    </source>
</evidence>
<evidence type="ECO:0000256" key="2">
    <source>
        <dbReference type="ARBA" id="ARBA00022448"/>
    </source>
</evidence>
<organism evidence="10 11">
    <name type="scientific">Actinomadura madurae</name>
    <dbReference type="NCBI Taxonomy" id="1993"/>
    <lineage>
        <taxon>Bacteria</taxon>
        <taxon>Bacillati</taxon>
        <taxon>Actinomycetota</taxon>
        <taxon>Actinomycetes</taxon>
        <taxon>Streptosporangiales</taxon>
        <taxon>Thermomonosporaceae</taxon>
        <taxon>Actinomadura</taxon>
    </lineage>
</organism>
<feature type="transmembrane region" description="Helical" evidence="9">
    <location>
        <begin position="210"/>
        <end position="234"/>
    </location>
</feature>
<evidence type="ECO:0000313" key="10">
    <source>
        <dbReference type="EMBL" id="SFQ22355.1"/>
    </source>
</evidence>
<evidence type="ECO:0000256" key="9">
    <source>
        <dbReference type="SAM" id="Phobius"/>
    </source>
</evidence>
<evidence type="ECO:0000256" key="3">
    <source>
        <dbReference type="ARBA" id="ARBA00022475"/>
    </source>
</evidence>
<keyword evidence="3" id="KW-1003">Cell membrane</keyword>
<feature type="transmembrane region" description="Helical" evidence="9">
    <location>
        <begin position="21"/>
        <end position="49"/>
    </location>
</feature>
<dbReference type="GO" id="GO:0005886">
    <property type="term" value="C:plasma membrane"/>
    <property type="evidence" value="ECO:0007669"/>
    <property type="project" value="UniProtKB-SubCell"/>
</dbReference>
<keyword evidence="11" id="KW-1185">Reference proteome</keyword>
<feature type="transmembrane region" description="Helical" evidence="9">
    <location>
        <begin position="246"/>
        <end position="275"/>
    </location>
</feature>
<gene>
    <name evidence="10" type="ORF">SAMN04489713_124100</name>
</gene>
<dbReference type="InParanoid" id="A0A1I5WRC8"/>
<evidence type="ECO:0000256" key="6">
    <source>
        <dbReference type="ARBA" id="ARBA00022989"/>
    </source>
</evidence>
<comment type="subcellular location">
    <subcellularLocation>
        <location evidence="1">Cell membrane</location>
        <topology evidence="1">Multi-pass membrane protein</topology>
    </subcellularLocation>
</comment>
<dbReference type="PANTHER" id="PTHR11795:SF445">
    <property type="entry name" value="AMINO ACID ABC TRANSPORTER PERMEASE PROTEIN"/>
    <property type="match status" value="1"/>
</dbReference>
<dbReference type="InterPro" id="IPR001851">
    <property type="entry name" value="ABC_transp_permease"/>
</dbReference>
<feature type="transmembrane region" description="Helical" evidence="9">
    <location>
        <begin position="114"/>
        <end position="136"/>
    </location>
</feature>
<evidence type="ECO:0000256" key="1">
    <source>
        <dbReference type="ARBA" id="ARBA00004651"/>
    </source>
</evidence>
<keyword evidence="4 9" id="KW-0812">Transmembrane</keyword>
<evidence type="ECO:0000256" key="5">
    <source>
        <dbReference type="ARBA" id="ARBA00022970"/>
    </source>
</evidence>
<dbReference type="GO" id="GO:0006865">
    <property type="term" value="P:amino acid transport"/>
    <property type="evidence" value="ECO:0007669"/>
    <property type="project" value="UniProtKB-KW"/>
</dbReference>
<dbReference type="OrthoDB" id="9807115at2"/>
<comment type="similarity">
    <text evidence="8">Belongs to the binding-protein-dependent transport system permease family. LivHM subfamily.</text>
</comment>
<feature type="transmembrane region" description="Helical" evidence="9">
    <location>
        <begin position="157"/>
        <end position="184"/>
    </location>
</feature>
<dbReference type="STRING" id="1993.SAMN04489713_124100"/>
<dbReference type="EMBL" id="FOVH01000024">
    <property type="protein sequence ID" value="SFQ22355.1"/>
    <property type="molecule type" value="Genomic_DNA"/>
</dbReference>
<proteinExistence type="inferred from homology"/>
<name>A0A1I5WRC8_9ACTN</name>
<dbReference type="PANTHER" id="PTHR11795">
    <property type="entry name" value="BRANCHED-CHAIN AMINO ACID TRANSPORT SYSTEM PERMEASE PROTEIN LIVH"/>
    <property type="match status" value="1"/>
</dbReference>
<dbReference type="CDD" id="cd06582">
    <property type="entry name" value="TM_PBP1_LivH_like"/>
    <property type="match status" value="1"/>
</dbReference>
<keyword evidence="7 9" id="KW-0472">Membrane</keyword>
<reference evidence="10 11" key="1">
    <citation type="submission" date="2016-10" db="EMBL/GenBank/DDBJ databases">
        <authorList>
            <person name="de Groot N.N."/>
        </authorList>
    </citation>
    <scope>NUCLEOTIDE SEQUENCE [LARGE SCALE GENOMIC DNA]</scope>
    <source>
        <strain evidence="10 11">DSM 43067</strain>
    </source>
</reference>
<protein>
    <submittedName>
        <fullName evidence="10">Branched-chain amino acid transport system permease protein</fullName>
    </submittedName>
</protein>